<dbReference type="Proteomes" id="UP000504618">
    <property type="component" value="Unplaced"/>
</dbReference>
<dbReference type="PANTHER" id="PTHR47326">
    <property type="entry name" value="TRANSPOSABLE ELEMENT TC3 TRANSPOSASE-LIKE PROTEIN"/>
    <property type="match status" value="1"/>
</dbReference>
<dbReference type="AlphaFoldDB" id="A0A6J1QWW3"/>
<reference evidence="3" key="1">
    <citation type="submission" date="2025-08" db="UniProtKB">
        <authorList>
            <consortium name="RefSeq"/>
        </authorList>
    </citation>
    <scope>IDENTIFICATION</scope>
    <source>
        <tissue evidence="3">Whole body</tissue>
    </source>
</reference>
<dbReference type="RefSeq" id="XP_024886797.1">
    <property type="nucleotide sequence ID" value="XM_025031029.1"/>
</dbReference>
<feature type="domain" description="DUF4817" evidence="1">
    <location>
        <begin position="18"/>
        <end position="71"/>
    </location>
</feature>
<keyword evidence="2" id="KW-1185">Reference proteome</keyword>
<gene>
    <name evidence="3" type="primary">LOC112464181</name>
</gene>
<dbReference type="GeneID" id="112464181"/>
<evidence type="ECO:0000313" key="3">
    <source>
        <dbReference type="RefSeq" id="XP_024886797.1"/>
    </source>
</evidence>
<evidence type="ECO:0000313" key="2">
    <source>
        <dbReference type="Proteomes" id="UP000504618"/>
    </source>
</evidence>
<protein>
    <submittedName>
        <fullName evidence="3">Uncharacterized protein LOC112464181</fullName>
    </submittedName>
</protein>
<name>A0A6J1QWW3_9HYME</name>
<dbReference type="PANTHER" id="PTHR47326:SF1">
    <property type="entry name" value="HTH PSQ-TYPE DOMAIN-CONTAINING PROTEIN"/>
    <property type="match status" value="1"/>
</dbReference>
<dbReference type="InterPro" id="IPR032135">
    <property type="entry name" value="DUF4817"/>
</dbReference>
<dbReference type="OrthoDB" id="7699088at2759"/>
<proteinExistence type="predicted"/>
<evidence type="ECO:0000259" key="1">
    <source>
        <dbReference type="Pfam" id="PF16087"/>
    </source>
</evidence>
<dbReference type="Pfam" id="PF16087">
    <property type="entry name" value="DUF4817"/>
    <property type="match status" value="1"/>
</dbReference>
<accession>A0A6J1QWW3</accession>
<sequence>MTKYLNSKQSLMAPRYSTREMAEMVFCYGLANGNGRQARAFYAEKYPKRRIPTHKMFSGLFQRLVETGSLARPRSEGTFSVRTADIEERVLRRVQDDPQTSIRKIATDEGLSPSLVCSILHDERE</sequence>
<organism evidence="2 3">
    <name type="scientific">Temnothorax curvispinosus</name>
    <dbReference type="NCBI Taxonomy" id="300111"/>
    <lineage>
        <taxon>Eukaryota</taxon>
        <taxon>Metazoa</taxon>
        <taxon>Ecdysozoa</taxon>
        <taxon>Arthropoda</taxon>
        <taxon>Hexapoda</taxon>
        <taxon>Insecta</taxon>
        <taxon>Pterygota</taxon>
        <taxon>Neoptera</taxon>
        <taxon>Endopterygota</taxon>
        <taxon>Hymenoptera</taxon>
        <taxon>Apocrita</taxon>
        <taxon>Aculeata</taxon>
        <taxon>Formicoidea</taxon>
        <taxon>Formicidae</taxon>
        <taxon>Myrmicinae</taxon>
        <taxon>Temnothorax</taxon>
    </lineage>
</organism>